<dbReference type="AlphaFoldDB" id="A0A0F9EKP9"/>
<dbReference type="EMBL" id="LAZR01036586">
    <property type="protein sequence ID" value="KKL24458.1"/>
    <property type="molecule type" value="Genomic_DNA"/>
</dbReference>
<accession>A0A0F9EKP9</accession>
<evidence type="ECO:0000313" key="1">
    <source>
        <dbReference type="EMBL" id="KKL24458.1"/>
    </source>
</evidence>
<protein>
    <submittedName>
        <fullName evidence="1">Uncharacterized protein</fullName>
    </submittedName>
</protein>
<reference evidence="1" key="1">
    <citation type="journal article" date="2015" name="Nature">
        <title>Complex archaea that bridge the gap between prokaryotes and eukaryotes.</title>
        <authorList>
            <person name="Spang A."/>
            <person name="Saw J.H."/>
            <person name="Jorgensen S.L."/>
            <person name="Zaremba-Niedzwiedzka K."/>
            <person name="Martijn J."/>
            <person name="Lind A.E."/>
            <person name="van Eijk R."/>
            <person name="Schleper C."/>
            <person name="Guy L."/>
            <person name="Ettema T.J."/>
        </authorList>
    </citation>
    <scope>NUCLEOTIDE SEQUENCE</scope>
</reference>
<gene>
    <name evidence="1" type="ORF">LCGC14_2415080</name>
</gene>
<proteinExistence type="predicted"/>
<feature type="non-terminal residue" evidence="1">
    <location>
        <position position="1"/>
    </location>
</feature>
<organism evidence="1">
    <name type="scientific">marine sediment metagenome</name>
    <dbReference type="NCBI Taxonomy" id="412755"/>
    <lineage>
        <taxon>unclassified sequences</taxon>
        <taxon>metagenomes</taxon>
        <taxon>ecological metagenomes</taxon>
    </lineage>
</organism>
<sequence>YSKVVSRYKADNKRKNKNTELLEYLFAFKREYVGEQIF</sequence>
<name>A0A0F9EKP9_9ZZZZ</name>
<comment type="caution">
    <text evidence="1">The sequence shown here is derived from an EMBL/GenBank/DDBJ whole genome shotgun (WGS) entry which is preliminary data.</text>
</comment>